<feature type="transmembrane region" description="Helical" evidence="1">
    <location>
        <begin position="286"/>
        <end position="302"/>
    </location>
</feature>
<dbReference type="RefSeq" id="WP_309482309.1">
    <property type="nucleotide sequence ID" value="NZ_CP133720.1"/>
</dbReference>
<evidence type="ECO:0000256" key="1">
    <source>
        <dbReference type="SAM" id="Phobius"/>
    </source>
</evidence>
<evidence type="ECO:0000313" key="2">
    <source>
        <dbReference type="EMBL" id="WMW80818.1"/>
    </source>
</evidence>
<feature type="transmembrane region" description="Helical" evidence="1">
    <location>
        <begin position="341"/>
        <end position="360"/>
    </location>
</feature>
<keyword evidence="1" id="KW-1133">Transmembrane helix</keyword>
<evidence type="ECO:0000313" key="3">
    <source>
        <dbReference type="Proteomes" id="UP001181355"/>
    </source>
</evidence>
<feature type="transmembrane region" description="Helical" evidence="1">
    <location>
        <begin position="227"/>
        <end position="252"/>
    </location>
</feature>
<keyword evidence="1" id="KW-0472">Membrane</keyword>
<keyword evidence="1" id="KW-0812">Transmembrane</keyword>
<feature type="transmembrane region" description="Helical" evidence="1">
    <location>
        <begin position="112"/>
        <end position="131"/>
    </location>
</feature>
<dbReference type="Proteomes" id="UP001181355">
    <property type="component" value="Chromosome"/>
</dbReference>
<reference evidence="2" key="1">
    <citation type="submission" date="2023-09" db="EMBL/GenBank/DDBJ databases">
        <title>Undibacterium sp. 20NA77.5 isolated from freshwater.</title>
        <authorList>
            <person name="Le V."/>
            <person name="Ko S.-R."/>
            <person name="Ahn C.-Y."/>
            <person name="Oh H.-M."/>
        </authorList>
    </citation>
    <scope>NUCLEOTIDE SEQUENCE</scope>
    <source>
        <strain evidence="2">20NA77.5</strain>
    </source>
</reference>
<feature type="transmembrane region" description="Helical" evidence="1">
    <location>
        <begin position="180"/>
        <end position="207"/>
    </location>
</feature>
<feature type="transmembrane region" description="Helical" evidence="1">
    <location>
        <begin position="259"/>
        <end position="280"/>
    </location>
</feature>
<dbReference type="EMBL" id="CP133720">
    <property type="protein sequence ID" value="WMW80818.1"/>
    <property type="molecule type" value="Genomic_DNA"/>
</dbReference>
<feature type="transmembrane region" description="Helical" evidence="1">
    <location>
        <begin position="311"/>
        <end position="329"/>
    </location>
</feature>
<accession>A0ABY9RJ04</accession>
<feature type="transmembrane region" description="Helical" evidence="1">
    <location>
        <begin position="81"/>
        <end position="100"/>
    </location>
</feature>
<keyword evidence="3" id="KW-1185">Reference proteome</keyword>
<protein>
    <recommendedName>
        <fullName evidence="4">Glycosyltransferase RgtA/B/C/D-like domain-containing protein</fullName>
    </recommendedName>
</protein>
<name>A0ABY9RJ04_9BURK</name>
<gene>
    <name evidence="2" type="ORF">RF679_00720</name>
</gene>
<feature type="transmembrane region" description="Helical" evidence="1">
    <location>
        <begin position="367"/>
        <end position="388"/>
    </location>
</feature>
<evidence type="ECO:0008006" key="4">
    <source>
        <dbReference type="Google" id="ProtNLM"/>
    </source>
</evidence>
<organism evidence="2 3">
    <name type="scientific">Undibacterium cyanobacteriorum</name>
    <dbReference type="NCBI Taxonomy" id="3073561"/>
    <lineage>
        <taxon>Bacteria</taxon>
        <taxon>Pseudomonadati</taxon>
        <taxon>Pseudomonadota</taxon>
        <taxon>Betaproteobacteria</taxon>
        <taxon>Burkholderiales</taxon>
        <taxon>Oxalobacteraceae</taxon>
        <taxon>Undibacterium</taxon>
    </lineage>
</organism>
<feature type="transmembrane region" description="Helical" evidence="1">
    <location>
        <begin position="151"/>
        <end position="173"/>
    </location>
</feature>
<proteinExistence type="predicted"/>
<sequence length="630" mass="70545">MVVLIAISTSSIHYQGDIEEYILMSAAIADHGTPDIRPSDVSHIATRLPLMKPSMDLIAQGMNQHDIVPKAGFYQSIHGQYLAIHFFAYSALAALPFKLLEMGGVNPLKAFLLVNLLSVCLLAWSAKVFFGDWIKASACIIVWMLCGGLNYLYWLGPEVMCAAFLSAASFLYLRERRIFASCLVGFAALQNPPIVFALGFLPLLQWAVDYRVDQSIFNNLRALFRLAFRPITIVAALLGAAIFSSAVLFNLWAFETPNIIMKVATIPSLMGGVRLFSFFFDVNQGMLIGLCGVWGAILISLMKPSVNRKEWFIFALIIAFSLCLAAPALTTGNWHSGGMGMMRYAFWAGMPFFVFLAYCWRERKPGLSEFSIFIAIQMALSVSAFVNLKPHFNLVSHQILRHAPSLYNPEPELFVELNAQRDGEEMRVDQVYTFIDRGLVRKRMFHVYNQSIEQQICGAGSQLKAGQRTVEAGFGWRYLNGAVTCEERKTITADDFNKEEFIQFVSGWSRLELPGGDWSGRWSDGPDSSLLILVPQACEEIVVSLGGHYYGSNRRSLVRINDQNMGWHNLRDAARFTLKCPTDGKLDIHLQHEAPGQTTPTEEYPQGRRLAFFLNTVQIVQSRIAGSPRH</sequence>